<dbReference type="RefSeq" id="WP_244489350.1">
    <property type="nucleotide sequence ID" value="NZ_FQZC01000002.1"/>
</dbReference>
<sequence>MSFDRMSLRLTAAGLMVMLAVQTAGAQERDYRIAAQPLGSALTQFARESGLRLLFASDIAAGQTTSGARGALTDAQALDALLAGTTLTYDFTSDGTVTIRPVDASAASSDAPVEGGAIALDAIVVTGTRTPQQISETARTIYVVDGEKIATLSRSGMNLQQILGMEIPSLDASSRGTRTNFGQNLRGRGALVLIDGISLNSARSVSRQFDAIDPFNIARIEVLSGASAIYGGNATGGIINIITRKGKDADYGLHGEVVGGAETGFRGKDDFDGKASGAITWRNDSVDMRISATGGKTGAYYDGAGQLLIPDITQTSTQYNRLGDFFGNVGVQIDENQRAELTGQYYDSTQNSRTGLYFGQNFAGLRGRPDLIEARFGYRSDLDPASRRKMVNGTYTHDDLLGQKLMLQGFYRSEELDFNPFPYGSYVSGSSQNTDFYGFKGAMIAEPLDGLTLTYGVDGDKDVFTSRNTIFDTAIANSSGGMVLQETDVVGRYPKIEVSTLSGFAQASYKATDRLTLNGGWRYQYVDTKVGDFVASNQQVAIALGQADSADAVPGGSVDYDAHLFNAGAAFQITDASQLYGNFSQGFELPDPAKYYGQGSYRRVGRHFQLLNGVTVADSALQEVQTNSFELGYRYNDGFLSANVAAYYSLSDKTITYDRQTFLISLVDQDRRVYGIEAEVTAQLPYSFELGLNGHYTRNETKDDGRWIKDVVTYASPSKVGGHVGWRNEALSLRLDGQHLFDLSDDQGDRLNGYTLFDLTGAYEFAKYDMTLNFGILNLFDKDYTTLWGQRAQIFYSSLADEQAFDYKGRGRTFALSMTKRF</sequence>
<dbReference type="NCBIfam" id="TIGR01783">
    <property type="entry name" value="TonB-siderophor"/>
    <property type="match status" value="1"/>
</dbReference>
<dbReference type="CDD" id="cd01347">
    <property type="entry name" value="ligand_gated_channel"/>
    <property type="match status" value="1"/>
</dbReference>
<keyword evidence="6 12" id="KW-0812">Transmembrane</keyword>
<keyword evidence="11 12" id="KW-0998">Cell outer membrane</keyword>
<dbReference type="SMART" id="SM00965">
    <property type="entry name" value="STN"/>
    <property type="match status" value="1"/>
</dbReference>
<accession>A0ABY1IGQ5</accession>
<dbReference type="Pfam" id="PF07715">
    <property type="entry name" value="Plug"/>
    <property type="match status" value="1"/>
</dbReference>
<evidence type="ECO:0000256" key="5">
    <source>
        <dbReference type="ARBA" id="ARBA00022496"/>
    </source>
</evidence>
<dbReference type="InterPro" id="IPR010105">
    <property type="entry name" value="TonB_sidphr_rcpt"/>
</dbReference>
<evidence type="ECO:0000256" key="8">
    <source>
        <dbReference type="ARBA" id="ARBA00023077"/>
    </source>
</evidence>
<evidence type="ECO:0000256" key="9">
    <source>
        <dbReference type="ARBA" id="ARBA00023136"/>
    </source>
</evidence>
<name>A0ABY1IGQ5_9HYPH</name>
<dbReference type="PANTHER" id="PTHR30069">
    <property type="entry name" value="TONB-DEPENDENT OUTER MEMBRANE RECEPTOR"/>
    <property type="match status" value="1"/>
</dbReference>
<comment type="subcellular location">
    <subcellularLocation>
        <location evidence="1 12">Cell outer membrane</location>
        <topology evidence="1 12">Multi-pass membrane protein</topology>
    </subcellularLocation>
</comment>
<evidence type="ECO:0000256" key="3">
    <source>
        <dbReference type="ARBA" id="ARBA00022448"/>
    </source>
</evidence>
<evidence type="ECO:0000256" key="7">
    <source>
        <dbReference type="ARBA" id="ARBA00023004"/>
    </source>
</evidence>
<dbReference type="SUPFAM" id="SSF56935">
    <property type="entry name" value="Porins"/>
    <property type="match status" value="1"/>
</dbReference>
<keyword evidence="5" id="KW-0406">Ion transport</keyword>
<evidence type="ECO:0000256" key="1">
    <source>
        <dbReference type="ARBA" id="ARBA00004571"/>
    </source>
</evidence>
<evidence type="ECO:0000256" key="2">
    <source>
        <dbReference type="ARBA" id="ARBA00009810"/>
    </source>
</evidence>
<keyword evidence="4 12" id="KW-1134">Transmembrane beta strand</keyword>
<dbReference type="EMBL" id="FQZC01000002">
    <property type="protein sequence ID" value="SHJ15015.1"/>
    <property type="molecule type" value="Genomic_DNA"/>
</dbReference>
<keyword evidence="5" id="KW-0410">Iron transport</keyword>
<keyword evidence="3 12" id="KW-0813">Transport</keyword>
<dbReference type="InterPro" id="IPR011662">
    <property type="entry name" value="Secretin/TonB_short_N"/>
</dbReference>
<dbReference type="PANTHER" id="PTHR30069:SF42">
    <property type="entry name" value="FERRIC AEROBACTIN RECEPTOR"/>
    <property type="match status" value="1"/>
</dbReference>
<organism evidence="16 17">
    <name type="scientific">Aureimonas altamirensis DSM 21988</name>
    <dbReference type="NCBI Taxonomy" id="1121026"/>
    <lineage>
        <taxon>Bacteria</taxon>
        <taxon>Pseudomonadati</taxon>
        <taxon>Pseudomonadota</taxon>
        <taxon>Alphaproteobacteria</taxon>
        <taxon>Hyphomicrobiales</taxon>
        <taxon>Aurantimonadaceae</taxon>
        <taxon>Aureimonas</taxon>
    </lineage>
</organism>
<evidence type="ECO:0000313" key="17">
    <source>
        <dbReference type="Proteomes" id="UP000184290"/>
    </source>
</evidence>
<reference evidence="16 17" key="1">
    <citation type="submission" date="2016-11" db="EMBL/GenBank/DDBJ databases">
        <authorList>
            <person name="Varghese N."/>
            <person name="Submissions S."/>
        </authorList>
    </citation>
    <scope>NUCLEOTIDE SEQUENCE [LARGE SCALE GENOMIC DNA]</scope>
    <source>
        <strain evidence="16 17">DSM 21988</strain>
    </source>
</reference>
<keyword evidence="14" id="KW-0732">Signal</keyword>
<keyword evidence="7" id="KW-0408">Iron</keyword>
<dbReference type="Gene3D" id="2.170.130.10">
    <property type="entry name" value="TonB-dependent receptor, plug domain"/>
    <property type="match status" value="1"/>
</dbReference>
<evidence type="ECO:0000256" key="13">
    <source>
        <dbReference type="RuleBase" id="RU003357"/>
    </source>
</evidence>
<dbReference type="PROSITE" id="PS52016">
    <property type="entry name" value="TONB_DEPENDENT_REC_3"/>
    <property type="match status" value="1"/>
</dbReference>
<evidence type="ECO:0000256" key="10">
    <source>
        <dbReference type="ARBA" id="ARBA00023170"/>
    </source>
</evidence>
<evidence type="ECO:0000256" key="11">
    <source>
        <dbReference type="ARBA" id="ARBA00023237"/>
    </source>
</evidence>
<comment type="similarity">
    <text evidence="2 12 13">Belongs to the TonB-dependent receptor family.</text>
</comment>
<protein>
    <submittedName>
        <fullName evidence="16">Iron complex outermembrane recepter protein</fullName>
    </submittedName>
</protein>
<dbReference type="InterPro" id="IPR000531">
    <property type="entry name" value="Beta-barrel_TonB"/>
</dbReference>
<evidence type="ECO:0000313" key="16">
    <source>
        <dbReference type="EMBL" id="SHJ15015.1"/>
    </source>
</evidence>
<dbReference type="Pfam" id="PF00593">
    <property type="entry name" value="TonB_dep_Rec_b-barrel"/>
    <property type="match status" value="1"/>
</dbReference>
<feature type="domain" description="Secretin/TonB short N-terminal" evidence="15">
    <location>
        <begin position="51"/>
        <end position="102"/>
    </location>
</feature>
<dbReference type="Proteomes" id="UP000184290">
    <property type="component" value="Unassembled WGS sequence"/>
</dbReference>
<dbReference type="InterPro" id="IPR039426">
    <property type="entry name" value="TonB-dep_rcpt-like"/>
</dbReference>
<evidence type="ECO:0000256" key="6">
    <source>
        <dbReference type="ARBA" id="ARBA00022692"/>
    </source>
</evidence>
<dbReference type="Gene3D" id="3.55.50.30">
    <property type="match status" value="1"/>
</dbReference>
<feature type="signal peptide" evidence="14">
    <location>
        <begin position="1"/>
        <end position="26"/>
    </location>
</feature>
<comment type="caution">
    <text evidence="16">The sequence shown here is derived from an EMBL/GenBank/DDBJ whole genome shotgun (WGS) entry which is preliminary data.</text>
</comment>
<evidence type="ECO:0000256" key="12">
    <source>
        <dbReference type="PROSITE-ProRule" id="PRU01360"/>
    </source>
</evidence>
<dbReference type="InterPro" id="IPR037066">
    <property type="entry name" value="Plug_dom_sf"/>
</dbReference>
<feature type="chain" id="PRO_5045384913" evidence="14">
    <location>
        <begin position="27"/>
        <end position="822"/>
    </location>
</feature>
<dbReference type="Gene3D" id="2.40.170.20">
    <property type="entry name" value="TonB-dependent receptor, beta-barrel domain"/>
    <property type="match status" value="1"/>
</dbReference>
<keyword evidence="10" id="KW-0675">Receptor</keyword>
<keyword evidence="8 13" id="KW-0798">TonB box</keyword>
<evidence type="ECO:0000256" key="14">
    <source>
        <dbReference type="SAM" id="SignalP"/>
    </source>
</evidence>
<dbReference type="InterPro" id="IPR012910">
    <property type="entry name" value="Plug_dom"/>
</dbReference>
<keyword evidence="17" id="KW-1185">Reference proteome</keyword>
<dbReference type="InterPro" id="IPR036942">
    <property type="entry name" value="Beta-barrel_TonB_sf"/>
</dbReference>
<evidence type="ECO:0000259" key="15">
    <source>
        <dbReference type="SMART" id="SM00965"/>
    </source>
</evidence>
<evidence type="ECO:0000256" key="4">
    <source>
        <dbReference type="ARBA" id="ARBA00022452"/>
    </source>
</evidence>
<keyword evidence="9 12" id="KW-0472">Membrane</keyword>
<gene>
    <name evidence="16" type="ORF">SAMN02745911_1829</name>
</gene>
<proteinExistence type="inferred from homology"/>